<comment type="caution">
    <text evidence="2">The sequence shown here is derived from an EMBL/GenBank/DDBJ whole genome shotgun (WGS) entry which is preliminary data.</text>
</comment>
<feature type="domain" description="CARD" evidence="1">
    <location>
        <begin position="12"/>
        <end position="92"/>
    </location>
</feature>
<evidence type="ECO:0000313" key="2">
    <source>
        <dbReference type="EMBL" id="KAK6189719.1"/>
    </source>
</evidence>
<evidence type="ECO:0000313" key="3">
    <source>
        <dbReference type="Proteomes" id="UP001347796"/>
    </source>
</evidence>
<dbReference type="GO" id="GO:0042981">
    <property type="term" value="P:regulation of apoptotic process"/>
    <property type="evidence" value="ECO:0007669"/>
    <property type="project" value="InterPro"/>
</dbReference>
<dbReference type="Gene3D" id="1.10.533.10">
    <property type="entry name" value="Death Domain, Fas"/>
    <property type="match status" value="1"/>
</dbReference>
<dbReference type="EMBL" id="JAZGQO010000002">
    <property type="protein sequence ID" value="KAK6189719.1"/>
    <property type="molecule type" value="Genomic_DNA"/>
</dbReference>
<dbReference type="CDD" id="cd01671">
    <property type="entry name" value="CARD"/>
    <property type="match status" value="1"/>
</dbReference>
<dbReference type="Pfam" id="PF00619">
    <property type="entry name" value="CARD"/>
    <property type="match status" value="1"/>
</dbReference>
<gene>
    <name evidence="2" type="ORF">SNE40_001719</name>
</gene>
<dbReference type="AlphaFoldDB" id="A0AAN8KB00"/>
<protein>
    <recommendedName>
        <fullName evidence="1">CARD domain-containing protein</fullName>
    </recommendedName>
</protein>
<dbReference type="InterPro" id="IPR011029">
    <property type="entry name" value="DEATH-like_dom_sf"/>
</dbReference>
<organism evidence="2 3">
    <name type="scientific">Patella caerulea</name>
    <name type="common">Rayed Mediterranean limpet</name>
    <dbReference type="NCBI Taxonomy" id="87958"/>
    <lineage>
        <taxon>Eukaryota</taxon>
        <taxon>Metazoa</taxon>
        <taxon>Spiralia</taxon>
        <taxon>Lophotrochozoa</taxon>
        <taxon>Mollusca</taxon>
        <taxon>Gastropoda</taxon>
        <taxon>Patellogastropoda</taxon>
        <taxon>Patelloidea</taxon>
        <taxon>Patellidae</taxon>
        <taxon>Patella</taxon>
    </lineage>
</organism>
<dbReference type="PROSITE" id="PS50209">
    <property type="entry name" value="CARD"/>
    <property type="match status" value="1"/>
</dbReference>
<dbReference type="SUPFAM" id="SSF47986">
    <property type="entry name" value="DEATH domain"/>
    <property type="match status" value="1"/>
</dbReference>
<dbReference type="InterPro" id="IPR001315">
    <property type="entry name" value="CARD"/>
</dbReference>
<accession>A0AAN8KB00</accession>
<name>A0AAN8KB00_PATCE</name>
<reference evidence="2 3" key="1">
    <citation type="submission" date="2024-01" db="EMBL/GenBank/DDBJ databases">
        <title>The genome of the rayed Mediterranean limpet Patella caerulea (Linnaeus, 1758).</title>
        <authorList>
            <person name="Anh-Thu Weber A."/>
            <person name="Halstead-Nussloch G."/>
        </authorList>
    </citation>
    <scope>NUCLEOTIDE SEQUENCE [LARGE SCALE GENOMIC DNA]</scope>
    <source>
        <strain evidence="2">AATW-2023a</strain>
        <tissue evidence="2">Whole specimen</tissue>
    </source>
</reference>
<sequence>MASGGGSVRGRLPDVQYNKIQRIFVFLIDEIKHDPMRVVNSLFQKDAFNEDDMEKVEKAEKDSKRAAAKKILTIILGCGHTGYDKFIDALYDNQYYKAVFELEPG</sequence>
<keyword evidence="3" id="KW-1185">Reference proteome</keyword>
<dbReference type="Proteomes" id="UP001347796">
    <property type="component" value="Unassembled WGS sequence"/>
</dbReference>
<proteinExistence type="predicted"/>
<evidence type="ECO:0000259" key="1">
    <source>
        <dbReference type="PROSITE" id="PS50209"/>
    </source>
</evidence>